<dbReference type="NCBIfam" id="TIGR01484">
    <property type="entry name" value="HAD-SF-IIB"/>
    <property type="match status" value="1"/>
</dbReference>
<dbReference type="PROSITE" id="PS01229">
    <property type="entry name" value="COF_2"/>
    <property type="match status" value="1"/>
</dbReference>
<dbReference type="Pfam" id="PF08282">
    <property type="entry name" value="Hydrolase_3"/>
    <property type="match status" value="1"/>
</dbReference>
<dbReference type="InterPro" id="IPR036412">
    <property type="entry name" value="HAD-like_sf"/>
</dbReference>
<dbReference type="Gene3D" id="3.40.50.1000">
    <property type="entry name" value="HAD superfamily/HAD-like"/>
    <property type="match status" value="1"/>
</dbReference>
<evidence type="ECO:0000313" key="2">
    <source>
        <dbReference type="Proteomes" id="UP000525652"/>
    </source>
</evidence>
<dbReference type="Proteomes" id="UP000525652">
    <property type="component" value="Unassembled WGS sequence"/>
</dbReference>
<dbReference type="PANTHER" id="PTHR10000:SF8">
    <property type="entry name" value="HAD SUPERFAMILY HYDROLASE-LIKE, TYPE 3"/>
    <property type="match status" value="1"/>
</dbReference>
<dbReference type="SFLD" id="SFLDG01140">
    <property type="entry name" value="C2.B:_Phosphomannomutase_and_P"/>
    <property type="match status" value="1"/>
</dbReference>
<proteinExistence type="predicted"/>
<comment type="caution">
    <text evidence="1">The sequence shown here is derived from an EMBL/GenBank/DDBJ whole genome shotgun (WGS) entry which is preliminary data.</text>
</comment>
<gene>
    <name evidence="1" type="ORF">H5P30_13880</name>
</gene>
<dbReference type="RefSeq" id="WP_185693534.1">
    <property type="nucleotide sequence ID" value="NZ_JACHVA010000102.1"/>
</dbReference>
<dbReference type="GO" id="GO:0005829">
    <property type="term" value="C:cytosol"/>
    <property type="evidence" value="ECO:0007669"/>
    <property type="project" value="TreeGrafter"/>
</dbReference>
<dbReference type="EMBL" id="JACHVA010000102">
    <property type="protein sequence ID" value="MBC2602868.1"/>
    <property type="molecule type" value="Genomic_DNA"/>
</dbReference>
<accession>A0A7X1E5B9</accession>
<protein>
    <submittedName>
        <fullName evidence="1">HAD family phosphatase</fullName>
    </submittedName>
</protein>
<dbReference type="Gene3D" id="3.30.1240.10">
    <property type="match status" value="1"/>
</dbReference>
<dbReference type="InterPro" id="IPR000150">
    <property type="entry name" value="Cof"/>
</dbReference>
<dbReference type="NCBIfam" id="TIGR00099">
    <property type="entry name" value="Cof-subfamily"/>
    <property type="match status" value="1"/>
</dbReference>
<dbReference type="GO" id="GO:0016791">
    <property type="term" value="F:phosphatase activity"/>
    <property type="evidence" value="ECO:0007669"/>
    <property type="project" value="TreeGrafter"/>
</dbReference>
<dbReference type="InterPro" id="IPR023214">
    <property type="entry name" value="HAD_sf"/>
</dbReference>
<dbReference type="SUPFAM" id="SSF56784">
    <property type="entry name" value="HAD-like"/>
    <property type="match status" value="1"/>
</dbReference>
<reference evidence="1 2" key="1">
    <citation type="submission" date="2020-07" db="EMBL/GenBank/DDBJ databases">
        <authorList>
            <person name="Feng X."/>
        </authorList>
    </citation>
    <scope>NUCLEOTIDE SEQUENCE [LARGE SCALE GENOMIC DNA]</scope>
    <source>
        <strain evidence="1 2">JCM14086</strain>
    </source>
</reference>
<dbReference type="PANTHER" id="PTHR10000">
    <property type="entry name" value="PHOSPHOSERINE PHOSPHATASE"/>
    <property type="match status" value="1"/>
</dbReference>
<dbReference type="InterPro" id="IPR006379">
    <property type="entry name" value="HAD-SF_hydro_IIB"/>
</dbReference>
<evidence type="ECO:0000313" key="1">
    <source>
        <dbReference type="EMBL" id="MBC2602868.1"/>
    </source>
</evidence>
<dbReference type="SFLD" id="SFLDS00003">
    <property type="entry name" value="Haloacid_Dehalogenase"/>
    <property type="match status" value="1"/>
</dbReference>
<keyword evidence="2" id="KW-1185">Reference proteome</keyword>
<sequence>MSTKNPKHTVRLAAIDLDGTLLGPDLTISPTNRRALESLAEEGIEVVLASGRHYQSMHPFVESLPMVRWVISAQGGELCSRDREEIVHRNFIHPGELQRIARERECYGISSVCYTAEGTITHMEMDSHIQSYSDLEGLVPKQVSANALLGEDILKVIWIGESSLIDQILLDHRAQAHESQIVQTFSTMCEFMPHTTSKGAALSQLSKRLGIDPGAAVVFGDGENDIPMFEWAGISYAMPHGWERARKKATHTAPEGSREDALARAIDDYRLRYRD</sequence>
<dbReference type="AlphaFoldDB" id="A0A7X1E5B9"/>
<name>A0A7X1E5B9_9BACT</name>
<organism evidence="1 2">
    <name type="scientific">Puniceicoccus vermicola</name>
    <dbReference type="NCBI Taxonomy" id="388746"/>
    <lineage>
        <taxon>Bacteria</taxon>
        <taxon>Pseudomonadati</taxon>
        <taxon>Verrucomicrobiota</taxon>
        <taxon>Opitutia</taxon>
        <taxon>Puniceicoccales</taxon>
        <taxon>Puniceicoccaceae</taxon>
        <taxon>Puniceicoccus</taxon>
    </lineage>
</organism>
<dbReference type="GO" id="GO:0000287">
    <property type="term" value="F:magnesium ion binding"/>
    <property type="evidence" value="ECO:0007669"/>
    <property type="project" value="TreeGrafter"/>
</dbReference>